<evidence type="ECO:0000259" key="3">
    <source>
        <dbReference type="Pfam" id="PF01738"/>
    </source>
</evidence>
<dbReference type="Pfam" id="PF01738">
    <property type="entry name" value="DLH"/>
    <property type="match status" value="1"/>
</dbReference>
<feature type="domain" description="Dienelactone hydrolase" evidence="3">
    <location>
        <begin position="71"/>
        <end position="257"/>
    </location>
</feature>
<dbReference type="Gene3D" id="3.40.50.1820">
    <property type="entry name" value="alpha/beta hydrolase"/>
    <property type="match status" value="1"/>
</dbReference>
<keyword evidence="1 4" id="KW-0378">Hydrolase</keyword>
<dbReference type="GO" id="GO:0052689">
    <property type="term" value="F:carboxylic ester hydrolase activity"/>
    <property type="evidence" value="ECO:0007669"/>
    <property type="project" value="UniProtKB-ARBA"/>
</dbReference>
<evidence type="ECO:0000256" key="1">
    <source>
        <dbReference type="ARBA" id="ARBA00022801"/>
    </source>
</evidence>
<reference evidence="4 5" key="1">
    <citation type="submission" date="2017-04" db="EMBL/GenBank/DDBJ databases">
        <authorList>
            <person name="Afonso C.L."/>
            <person name="Miller P.J."/>
            <person name="Scott M.A."/>
            <person name="Spackman E."/>
            <person name="Goraichik I."/>
            <person name="Dimitrov K.M."/>
            <person name="Suarez D.L."/>
            <person name="Swayne D.E."/>
        </authorList>
    </citation>
    <scope>NUCLEOTIDE SEQUENCE [LARGE SCALE GENOMIC DNA]</scope>
    <source>
        <strain evidence="4 5">VK13</strain>
    </source>
</reference>
<keyword evidence="2" id="KW-0732">Signal</keyword>
<dbReference type="InterPro" id="IPR002925">
    <property type="entry name" value="Dienelactn_hydro"/>
</dbReference>
<dbReference type="RefSeq" id="WP_084281857.1">
    <property type="nucleotide sequence ID" value="NZ_FWXJ01000001.1"/>
</dbReference>
<dbReference type="InterPro" id="IPR050261">
    <property type="entry name" value="FrsA_esterase"/>
</dbReference>
<evidence type="ECO:0000313" key="4">
    <source>
        <dbReference type="EMBL" id="SMC30128.1"/>
    </source>
</evidence>
<dbReference type="EMBL" id="FWXJ01000001">
    <property type="protein sequence ID" value="SMC30128.1"/>
    <property type="molecule type" value="Genomic_DNA"/>
</dbReference>
<accession>A0A1W1Y321</accession>
<keyword evidence="5" id="KW-1185">Reference proteome</keyword>
<evidence type="ECO:0000313" key="5">
    <source>
        <dbReference type="Proteomes" id="UP000192708"/>
    </source>
</evidence>
<organism evidence="4 5">
    <name type="scientific">Polynucleobacter kasalickyi</name>
    <dbReference type="NCBI Taxonomy" id="1938817"/>
    <lineage>
        <taxon>Bacteria</taxon>
        <taxon>Pseudomonadati</taxon>
        <taxon>Pseudomonadota</taxon>
        <taxon>Betaproteobacteria</taxon>
        <taxon>Burkholderiales</taxon>
        <taxon>Burkholderiaceae</taxon>
        <taxon>Polynucleobacter</taxon>
    </lineage>
</organism>
<proteinExistence type="predicted"/>
<dbReference type="PANTHER" id="PTHR22946">
    <property type="entry name" value="DIENELACTONE HYDROLASE DOMAIN-CONTAINING PROTEIN-RELATED"/>
    <property type="match status" value="1"/>
</dbReference>
<dbReference type="AlphaFoldDB" id="A0A1W1Y321"/>
<protein>
    <submittedName>
        <fullName evidence="4">Dienelactone hydrolase</fullName>
    </submittedName>
</protein>
<feature type="signal peptide" evidence="2">
    <location>
        <begin position="1"/>
        <end position="18"/>
    </location>
</feature>
<evidence type="ECO:0000256" key="2">
    <source>
        <dbReference type="SAM" id="SignalP"/>
    </source>
</evidence>
<name>A0A1W1Y321_9BURK</name>
<dbReference type="OrthoDB" id="5504996at2"/>
<gene>
    <name evidence="4" type="ORF">SAMN06296008_10155</name>
</gene>
<dbReference type="PANTHER" id="PTHR22946:SF9">
    <property type="entry name" value="POLYKETIDE TRANSFERASE AF380"/>
    <property type="match status" value="1"/>
</dbReference>
<dbReference type="InterPro" id="IPR029058">
    <property type="entry name" value="AB_hydrolase_fold"/>
</dbReference>
<feature type="chain" id="PRO_5011963883" evidence="2">
    <location>
        <begin position="19"/>
        <end position="332"/>
    </location>
</feature>
<dbReference type="SUPFAM" id="SSF53474">
    <property type="entry name" value="alpha/beta-Hydrolases"/>
    <property type="match status" value="1"/>
</dbReference>
<dbReference type="Proteomes" id="UP000192708">
    <property type="component" value="Unassembled WGS sequence"/>
</dbReference>
<dbReference type="STRING" id="1938817.SAMN06296008_10155"/>
<sequence length="332" mass="36284">MKKLLFLLGILGSLSSFAHDVSVTPPSYGVSARSEIYAIPTLTISDSQFLQGDSQGKAVTVGGILRYPPNPTKVSSKLPVVVLVHGSSGIGANLDYWSNTFLAQGYATFNLDSFTGRGLKVVGPNQAQLGRLNMIIDAYRMLEILKANPQIDSSKIVMMGFSRGGQATLFASNQRFHQLWNKSGIEFAAYIPFYADCSTQYLGDDTTTGKPIRMYHGLGDDYNPVVPCRAYVARLKAKNQDVELNEFPFGPHAFDSPIGKNPPVPSTNAQTVRNCQIREESTGQLINLATGKLFQYADTCVERNPHVGSDVEATKIATQKISQFLENLFSKN</sequence>